<keyword evidence="6" id="KW-1185">Reference proteome</keyword>
<dbReference type="Gene3D" id="3.40.50.1820">
    <property type="entry name" value="alpha/beta hydrolase"/>
    <property type="match status" value="1"/>
</dbReference>
<evidence type="ECO:0000256" key="2">
    <source>
        <dbReference type="ARBA" id="ARBA00022801"/>
    </source>
</evidence>
<protein>
    <submittedName>
        <fullName evidence="5">Lipase 2</fullName>
    </submittedName>
</protein>
<dbReference type="PROSITE" id="PS00122">
    <property type="entry name" value="CARBOXYLESTERASE_B_1"/>
    <property type="match status" value="1"/>
</dbReference>
<sequence>MSFIIQQSQEMGTPFIAVTPNYRLSMWGFLYSQEVVDAGITNLGMLDQRLALHWIQENIAAFGGDPKKVTIWGESAGASSVGTQLVAYGGRDDKLFRGAISESGACSAIGRYPTIEEWQPIYDYIVNATNCTGTADTLDCLRTIPTNTLNTVFNTTDISSISGFGPQIDGDFLQESGTTQLRRGGFVKVPYLIGSNFDEGSTTRFSTPGINTTEQFLDSVLTAAPEMDNETLFAIAALYPDIPEIGIPATLKGRPSPESGLGSQWKREAAFSGDRLIHAPRRLATQSWARFNATSYSYHFNVLVNGSTAVEGVEHFVELAFVFHDVTGLGYNNSVATDPFAGQPETLKQLATIMSRMWVSFIVNGDPNYSGATDLQWPKYTLDDPRNIVFDVNRTGLAYIEPDVYRAEAYFIVILKQQSRNYTPVGNISDAKVASSILSGTIQLFALFVLGRTYVNGHHGSQDDTVDDYQYTALPGERYIRVLELHPGAGNEPLLGTLSDVSLDDSTVDYEALSYVWGANHFAGFIEVDRGQFLKVGAYLRDALYHIRHESKSRTIWIDALCINQKDNDERGSQVELMAEVYTRCTSVVVWLGLPGPHSQLGLDVLSFLSNSDMRIGSNNEPWDHIPSSEVESALQDILARPYFQRLWIVQEAALAPHIKMHVGGTFIEWSSKAQTRKFLARIKLTELSPSWQDSDELRRVDFRPMRELLEQSLAAVARRNGTVETPSLLDVVHSVRHRQAVDPRDRIYGVMSLMTPAEVAGLVVDYSLSWEETYRRFYDLVQSQVLRDPEIGVNGMQGRRAD</sequence>
<dbReference type="OrthoDB" id="194358at2759"/>
<dbReference type="AlphaFoldDB" id="A0A194VKY7"/>
<keyword evidence="2" id="KW-0378">Hydrolase</keyword>
<evidence type="ECO:0000259" key="4">
    <source>
        <dbReference type="Pfam" id="PF06985"/>
    </source>
</evidence>
<evidence type="ECO:0000313" key="6">
    <source>
        <dbReference type="Proteomes" id="UP000078559"/>
    </source>
</evidence>
<dbReference type="GO" id="GO:0016787">
    <property type="term" value="F:hydrolase activity"/>
    <property type="evidence" value="ECO:0007669"/>
    <property type="project" value="UniProtKB-KW"/>
</dbReference>
<reference evidence="5" key="1">
    <citation type="submission" date="2014-12" db="EMBL/GenBank/DDBJ databases">
        <title>Genome Sequence of Valsa Canker Pathogens Uncovers a Specific Adaption of Colonization on Woody Bark.</title>
        <authorList>
            <person name="Yin Z."/>
            <person name="Liu H."/>
            <person name="Gao X."/>
            <person name="Li Z."/>
            <person name="Song N."/>
            <person name="Ke X."/>
            <person name="Dai Q."/>
            <person name="Wu Y."/>
            <person name="Sun Y."/>
            <person name="Xu J.-R."/>
            <person name="Kang Z.K."/>
            <person name="Wang L."/>
            <person name="Huang L."/>
        </authorList>
    </citation>
    <scope>NUCLEOTIDE SEQUENCE [LARGE SCALE GENOMIC DNA]</scope>
    <source>
        <strain evidence="5">03-8</strain>
    </source>
</reference>
<evidence type="ECO:0000256" key="1">
    <source>
        <dbReference type="ARBA" id="ARBA00005964"/>
    </source>
</evidence>
<dbReference type="InterPro" id="IPR002018">
    <property type="entry name" value="CarbesteraseB"/>
</dbReference>
<evidence type="ECO:0000259" key="3">
    <source>
        <dbReference type="Pfam" id="PF00135"/>
    </source>
</evidence>
<accession>A0A194VKY7</accession>
<organism evidence="5 6">
    <name type="scientific">Cytospora mali</name>
    <name type="common">Apple Valsa canker fungus</name>
    <name type="synonym">Valsa mali</name>
    <dbReference type="NCBI Taxonomy" id="578113"/>
    <lineage>
        <taxon>Eukaryota</taxon>
        <taxon>Fungi</taxon>
        <taxon>Dikarya</taxon>
        <taxon>Ascomycota</taxon>
        <taxon>Pezizomycotina</taxon>
        <taxon>Sordariomycetes</taxon>
        <taxon>Sordariomycetidae</taxon>
        <taxon>Diaporthales</taxon>
        <taxon>Cytosporaceae</taxon>
        <taxon>Cytospora</taxon>
    </lineage>
</organism>
<dbReference type="SUPFAM" id="SSF53474">
    <property type="entry name" value="alpha/beta-Hydrolases"/>
    <property type="match status" value="1"/>
</dbReference>
<dbReference type="InterPro" id="IPR010730">
    <property type="entry name" value="HET"/>
</dbReference>
<dbReference type="InterPro" id="IPR029058">
    <property type="entry name" value="AB_hydrolase_fold"/>
</dbReference>
<comment type="similarity">
    <text evidence="1">Belongs to the type-B carboxylesterase/lipase family.</text>
</comment>
<dbReference type="PANTHER" id="PTHR24148:SF64">
    <property type="entry name" value="HETEROKARYON INCOMPATIBILITY DOMAIN-CONTAINING PROTEIN"/>
    <property type="match status" value="1"/>
</dbReference>
<dbReference type="EMBL" id="CM003098">
    <property type="protein sequence ID" value="KUI64628.1"/>
    <property type="molecule type" value="Genomic_DNA"/>
</dbReference>
<dbReference type="PANTHER" id="PTHR24148">
    <property type="entry name" value="ANKYRIN REPEAT DOMAIN-CONTAINING PROTEIN 39 HOMOLOG-RELATED"/>
    <property type="match status" value="1"/>
</dbReference>
<evidence type="ECO:0000313" key="5">
    <source>
        <dbReference type="EMBL" id="KUI64628.1"/>
    </source>
</evidence>
<feature type="domain" description="Carboxylesterase type B" evidence="3">
    <location>
        <begin position="16"/>
        <end position="386"/>
    </location>
</feature>
<dbReference type="Pfam" id="PF00135">
    <property type="entry name" value="COesterase"/>
    <property type="match status" value="1"/>
</dbReference>
<dbReference type="Pfam" id="PF06985">
    <property type="entry name" value="HET"/>
    <property type="match status" value="1"/>
</dbReference>
<proteinExistence type="inferred from homology"/>
<feature type="domain" description="Heterokaryon incompatibility" evidence="4">
    <location>
        <begin position="510"/>
        <end position="652"/>
    </location>
</feature>
<dbReference type="SMR" id="A0A194VKY7"/>
<name>A0A194VKY7_CYTMA</name>
<dbReference type="InterPro" id="IPR052895">
    <property type="entry name" value="HetReg/Transcr_Mod"/>
</dbReference>
<gene>
    <name evidence="5" type="ORF">VM1G_00796</name>
</gene>
<dbReference type="Proteomes" id="UP000078559">
    <property type="component" value="Chromosome 1"/>
</dbReference>
<dbReference type="InterPro" id="IPR019826">
    <property type="entry name" value="Carboxylesterase_B_AS"/>
</dbReference>